<evidence type="ECO:0000313" key="5">
    <source>
        <dbReference type="Proteomes" id="UP000008810"/>
    </source>
</evidence>
<sequence length="378" mass="41621">MSPRRDRARKAANSMEARVARAVSGRSFSRDQRRPPLELPETAQFFFRHLPRRSRGGAGLAAHVEWERKTALRNTIRDAYLRALARLPFNGPDGGAPTVPSLLPALLAGGYCFGPLPDAASNIIVNTVWMRAASPTSRFAPAAAATVVEDFADLDEIEQGSFVGLMRLLPLDDADRNYDYYYTAAVAAKHPNCEAFAAFTQSGLATSPVVADLLAGSGERILISAEDIERLSALLVPPSTPPLHACLNVPEPNFKEKHMRIKQQWSHNLADLAIRYWNRTIGLFFAEHANNVGVVLCCPVQDSVSRSGHCSRCEDFHERIIHPSFGAYNFRSPLNATLNIIDFDVANLLDIKYAPHLWGSRYARAEDPVVQGRAPALP</sequence>
<dbReference type="Pfam" id="PF12274">
    <property type="entry name" value="DUF3615"/>
    <property type="match status" value="1"/>
</dbReference>
<dbReference type="EMBL" id="CM000882">
    <property type="protein sequence ID" value="KQJ99247.1"/>
    <property type="molecule type" value="Genomic_DNA"/>
</dbReference>
<dbReference type="Pfam" id="PF20235">
    <property type="entry name" value="PIR2-like_helical"/>
    <property type="match status" value="1"/>
</dbReference>
<evidence type="ECO:0000313" key="3">
    <source>
        <dbReference type="EMBL" id="KQJ99247.1"/>
    </source>
</evidence>
<evidence type="ECO:0000313" key="4">
    <source>
        <dbReference type="EnsemblPlants" id="KQJ99247"/>
    </source>
</evidence>
<dbReference type="Proteomes" id="UP000008810">
    <property type="component" value="Chromosome 3"/>
</dbReference>
<feature type="domain" description="DUF3615" evidence="1">
    <location>
        <begin position="281"/>
        <end position="323"/>
    </location>
</feature>
<gene>
    <name evidence="3" type="ORF">BRADI_3g41983v3</name>
</gene>
<feature type="domain" description="PIR2-like helical" evidence="2">
    <location>
        <begin position="75"/>
        <end position="169"/>
    </location>
</feature>
<reference evidence="3" key="2">
    <citation type="submission" date="2017-06" db="EMBL/GenBank/DDBJ databases">
        <title>WGS assembly of Brachypodium distachyon.</title>
        <authorList>
            <consortium name="The International Brachypodium Initiative"/>
            <person name="Lucas S."/>
            <person name="Harmon-Smith M."/>
            <person name="Lail K."/>
            <person name="Tice H."/>
            <person name="Grimwood J."/>
            <person name="Bruce D."/>
            <person name="Barry K."/>
            <person name="Shu S."/>
            <person name="Lindquist E."/>
            <person name="Wang M."/>
            <person name="Pitluck S."/>
            <person name="Vogel J.P."/>
            <person name="Garvin D.F."/>
            <person name="Mockler T.C."/>
            <person name="Schmutz J."/>
            <person name="Rokhsar D."/>
            <person name="Bevan M.W."/>
        </authorList>
    </citation>
    <scope>NUCLEOTIDE SEQUENCE</scope>
    <source>
        <strain evidence="3">Bd21</strain>
    </source>
</reference>
<dbReference type="InterPro" id="IPR046527">
    <property type="entry name" value="PIR2-like_helical"/>
</dbReference>
<dbReference type="InterPro" id="IPR022059">
    <property type="entry name" value="DUF3615"/>
</dbReference>
<dbReference type="AlphaFoldDB" id="A0A0Q3FHX9"/>
<organism evidence="3">
    <name type="scientific">Brachypodium distachyon</name>
    <name type="common">Purple false brome</name>
    <name type="synonym">Trachynia distachya</name>
    <dbReference type="NCBI Taxonomy" id="15368"/>
    <lineage>
        <taxon>Eukaryota</taxon>
        <taxon>Viridiplantae</taxon>
        <taxon>Streptophyta</taxon>
        <taxon>Embryophyta</taxon>
        <taxon>Tracheophyta</taxon>
        <taxon>Spermatophyta</taxon>
        <taxon>Magnoliopsida</taxon>
        <taxon>Liliopsida</taxon>
        <taxon>Poales</taxon>
        <taxon>Poaceae</taxon>
        <taxon>BOP clade</taxon>
        <taxon>Pooideae</taxon>
        <taxon>Stipodae</taxon>
        <taxon>Brachypodieae</taxon>
        <taxon>Brachypodium</taxon>
    </lineage>
</organism>
<keyword evidence="5" id="KW-1185">Reference proteome</keyword>
<evidence type="ECO:0000259" key="2">
    <source>
        <dbReference type="Pfam" id="PF20235"/>
    </source>
</evidence>
<name>A0A0Q3FHX9_BRADI</name>
<dbReference type="PANTHER" id="PTHR33120:SF52">
    <property type="entry name" value="PIR2-LIKE HELICAL DOMAIN-CONTAINING PROTEIN"/>
    <property type="match status" value="1"/>
</dbReference>
<evidence type="ECO:0000259" key="1">
    <source>
        <dbReference type="Pfam" id="PF12274"/>
    </source>
</evidence>
<dbReference type="PANTHER" id="PTHR33120">
    <property type="entry name" value="EXPRESSED PROTEIN-RELATED"/>
    <property type="match status" value="1"/>
</dbReference>
<dbReference type="Gramene" id="KQJ99247">
    <property type="protein sequence ID" value="KQJ99247"/>
    <property type="gene ID" value="BRADI_3g41983v3"/>
</dbReference>
<dbReference type="OrthoDB" id="675867at2759"/>
<dbReference type="InParanoid" id="A0A0Q3FHX9"/>
<proteinExistence type="predicted"/>
<reference evidence="3 4" key="1">
    <citation type="journal article" date="2010" name="Nature">
        <title>Genome sequencing and analysis of the model grass Brachypodium distachyon.</title>
        <authorList>
            <consortium name="International Brachypodium Initiative"/>
        </authorList>
    </citation>
    <scope>NUCLEOTIDE SEQUENCE [LARGE SCALE GENOMIC DNA]</scope>
    <source>
        <strain evidence="3 4">Bd21</strain>
    </source>
</reference>
<protein>
    <submittedName>
        <fullName evidence="3 4">Uncharacterized protein</fullName>
    </submittedName>
</protein>
<accession>A0A0Q3FHX9</accession>
<dbReference type="EnsemblPlants" id="KQJ99247">
    <property type="protein sequence ID" value="KQJ99247"/>
    <property type="gene ID" value="BRADI_3g41983v3"/>
</dbReference>
<reference evidence="4" key="3">
    <citation type="submission" date="2018-08" db="UniProtKB">
        <authorList>
            <consortium name="EnsemblPlants"/>
        </authorList>
    </citation>
    <scope>IDENTIFICATION</scope>
    <source>
        <strain evidence="4">cv. Bd21</strain>
    </source>
</reference>